<dbReference type="InterPro" id="IPR029069">
    <property type="entry name" value="HotDog_dom_sf"/>
</dbReference>
<dbReference type="EMBL" id="LIBB01000014">
    <property type="protein sequence ID" value="KRO73262.1"/>
    <property type="molecule type" value="Genomic_DNA"/>
</dbReference>
<name>A0A0R2SET0_9GAMM</name>
<evidence type="ECO:0000259" key="2">
    <source>
        <dbReference type="Pfam" id="PF20789"/>
    </source>
</evidence>
<dbReference type="InterPro" id="IPR042171">
    <property type="entry name" value="Acyl-CoA_hotdog"/>
</dbReference>
<feature type="domain" description="Acyl-CoA thioesterase-like N-terminal HotDog" evidence="1">
    <location>
        <begin position="37"/>
        <end position="120"/>
    </location>
</feature>
<evidence type="ECO:0000259" key="1">
    <source>
        <dbReference type="Pfam" id="PF13622"/>
    </source>
</evidence>
<dbReference type="InterPro" id="IPR049450">
    <property type="entry name" value="ACOT8-like_C"/>
</dbReference>
<dbReference type="SUPFAM" id="SSF54637">
    <property type="entry name" value="Thioesterase/thiol ester dehydrase-isomerase"/>
    <property type="match status" value="2"/>
</dbReference>
<gene>
    <name evidence="3" type="ORF">ABR69_09715</name>
</gene>
<sequence>MLGAIFALEKVFSVTGNTLQDILDRLQHSPTNETDFDENWSQGRAAFGGLVAAFASLSMKKMLEPQPALRSLMASFIAPLPPAPLSVEAAIQRQGRNVTQCSATVLSEGRPALQALGVFGQAREGIRVEAAPLSNPLPRSEGIPFAEYAARMPTFLNQFEGCWVGDAMPFSGSRSRRLNMWVRHRCDMSDYPAEKIIAIADMPPPVLLCHYDKPFVPASSVSWGLEFIVDPADVKGEWFYLDFDLDAAADGYTQQSGRIYEESGRLCALSRQCMAYFEQ</sequence>
<dbReference type="InterPro" id="IPR049449">
    <property type="entry name" value="TesB_ACOT8-like_N"/>
</dbReference>
<dbReference type="Gene3D" id="2.40.160.210">
    <property type="entry name" value="Acyl-CoA thioesterase, double hotdog domain"/>
    <property type="match status" value="1"/>
</dbReference>
<evidence type="ECO:0000313" key="3">
    <source>
        <dbReference type="EMBL" id="KRO73262.1"/>
    </source>
</evidence>
<dbReference type="Pfam" id="PF20789">
    <property type="entry name" value="4HBT_3C"/>
    <property type="match status" value="1"/>
</dbReference>
<dbReference type="Proteomes" id="UP000051934">
    <property type="component" value="Unassembled WGS sequence"/>
</dbReference>
<dbReference type="AlphaFoldDB" id="A0A0R2SET0"/>
<organism evidence="3 4">
    <name type="scientific">OM182 bacterium BACL3 MAG-120507-bin80</name>
    <dbReference type="NCBI Taxonomy" id="1655577"/>
    <lineage>
        <taxon>Bacteria</taxon>
        <taxon>Pseudomonadati</taxon>
        <taxon>Pseudomonadota</taxon>
        <taxon>Gammaproteobacteria</taxon>
        <taxon>OMG group</taxon>
        <taxon>OM182 clade</taxon>
    </lineage>
</organism>
<feature type="domain" description="Acyl-CoA thioesterase-like C-terminal" evidence="2">
    <location>
        <begin position="147"/>
        <end position="273"/>
    </location>
</feature>
<protein>
    <recommendedName>
        <fullName evidence="5">Acyl-CoA thioesterase</fullName>
    </recommendedName>
</protein>
<proteinExistence type="predicted"/>
<dbReference type="Pfam" id="PF13622">
    <property type="entry name" value="4HBT_3"/>
    <property type="match status" value="1"/>
</dbReference>
<reference evidence="3 4" key="1">
    <citation type="submission" date="2015-10" db="EMBL/GenBank/DDBJ databases">
        <title>Metagenome-Assembled Genomes uncover a global brackish microbiome.</title>
        <authorList>
            <person name="Hugerth L.W."/>
            <person name="Larsson J."/>
            <person name="Alneberg J."/>
            <person name="Lindh M.V."/>
            <person name="Legrand C."/>
            <person name="Pinhassi J."/>
            <person name="Andersson A.F."/>
        </authorList>
    </citation>
    <scope>NUCLEOTIDE SEQUENCE [LARGE SCALE GENOMIC DNA]</scope>
    <source>
        <strain evidence="3">BACL4 MAG-120507-bin80</strain>
    </source>
</reference>
<evidence type="ECO:0000313" key="4">
    <source>
        <dbReference type="Proteomes" id="UP000051934"/>
    </source>
</evidence>
<comment type="caution">
    <text evidence="3">The sequence shown here is derived from an EMBL/GenBank/DDBJ whole genome shotgun (WGS) entry which is preliminary data.</text>
</comment>
<evidence type="ECO:0008006" key="5">
    <source>
        <dbReference type="Google" id="ProtNLM"/>
    </source>
</evidence>
<accession>A0A0R2SET0</accession>